<dbReference type="Gene3D" id="2.60.120.260">
    <property type="entry name" value="Galactose-binding domain-like"/>
    <property type="match status" value="1"/>
</dbReference>
<feature type="transmembrane region" description="Helical" evidence="7">
    <location>
        <begin position="40"/>
        <end position="64"/>
    </location>
</feature>
<name>A0ABY4CE82_9BACT</name>
<organism evidence="9 10">
    <name type="scientific">Bdellovibrio reynosensis</name>
    <dbReference type="NCBI Taxonomy" id="2835041"/>
    <lineage>
        <taxon>Bacteria</taxon>
        <taxon>Pseudomonadati</taxon>
        <taxon>Bdellovibrionota</taxon>
        <taxon>Bdellovibrionia</taxon>
        <taxon>Bdellovibrionales</taxon>
        <taxon>Pseudobdellovibrionaceae</taxon>
        <taxon>Bdellovibrio</taxon>
    </lineage>
</organism>
<dbReference type="Pfam" id="PF17991">
    <property type="entry name" value="Thioredoxin_10"/>
    <property type="match status" value="1"/>
</dbReference>
<evidence type="ECO:0000256" key="7">
    <source>
        <dbReference type="SAM" id="Phobius"/>
    </source>
</evidence>
<dbReference type="Pfam" id="PF00578">
    <property type="entry name" value="AhpC-TSA"/>
    <property type="match status" value="1"/>
</dbReference>
<dbReference type="InterPro" id="IPR050553">
    <property type="entry name" value="Thioredoxin_ResA/DsbE_sf"/>
</dbReference>
<gene>
    <name evidence="9" type="ORF">MNR06_03310</name>
</gene>
<dbReference type="Pfam" id="PF02683">
    <property type="entry name" value="DsbD_TM"/>
    <property type="match status" value="1"/>
</dbReference>
<protein>
    <submittedName>
        <fullName evidence="9">Cytochrome c biogenesis protein DipZ</fullName>
    </submittedName>
</protein>
<keyword evidence="3 7" id="KW-0812">Transmembrane</keyword>
<dbReference type="EMBL" id="CP093442">
    <property type="protein sequence ID" value="UOF01981.1"/>
    <property type="molecule type" value="Genomic_DNA"/>
</dbReference>
<evidence type="ECO:0000256" key="2">
    <source>
        <dbReference type="ARBA" id="ARBA00022475"/>
    </source>
</evidence>
<dbReference type="InterPro" id="IPR000866">
    <property type="entry name" value="AhpC/TSA"/>
</dbReference>
<keyword evidence="6 7" id="KW-0472">Membrane</keyword>
<dbReference type="PROSITE" id="PS51352">
    <property type="entry name" value="THIOREDOXIN_2"/>
    <property type="match status" value="1"/>
</dbReference>
<feature type="transmembrane region" description="Helical" evidence="7">
    <location>
        <begin position="195"/>
        <end position="212"/>
    </location>
</feature>
<reference evidence="9" key="1">
    <citation type="submission" date="2022-03" db="EMBL/GenBank/DDBJ databases">
        <title>Genome Identification and Characterization of new species Bdellovibrio reynosense LBG001 sp. nov. from a Mexico soil sample.</title>
        <authorList>
            <person name="Camilli A."/>
            <person name="Ajao Y."/>
            <person name="Guo X."/>
        </authorList>
    </citation>
    <scope>NUCLEOTIDE SEQUENCE</scope>
    <source>
        <strain evidence="9">LBG001</strain>
    </source>
</reference>
<dbReference type="PANTHER" id="PTHR42852">
    <property type="entry name" value="THIOL:DISULFIDE INTERCHANGE PROTEIN DSBE"/>
    <property type="match status" value="1"/>
</dbReference>
<keyword evidence="2" id="KW-1003">Cell membrane</keyword>
<keyword evidence="10" id="KW-1185">Reference proteome</keyword>
<dbReference type="SUPFAM" id="SSF52833">
    <property type="entry name" value="Thioredoxin-like"/>
    <property type="match status" value="1"/>
</dbReference>
<evidence type="ECO:0000313" key="9">
    <source>
        <dbReference type="EMBL" id="UOF01981.1"/>
    </source>
</evidence>
<dbReference type="PANTHER" id="PTHR42852:SF13">
    <property type="entry name" value="PROTEIN DIPZ"/>
    <property type="match status" value="1"/>
</dbReference>
<sequence length="575" mass="64243">MLLFILSYLGGLLTILSPCILPVLPFVFAKADQPFRKSGLPLLVGMALTFAAFSGLAVLGGIWAVQLNQWGRWLAIILLTIFGLSLIFPQFFERFYEPFNKLGAKLTTSVGKEPSVFHSVVLGAATGLLWAPCAGPILGLILTGAATQESPMESVWFLFAYALGAATSLMLALVAGGKFLNSMKKTLPMERKIKAGLGVAVLAGVVIIVFNLDRTILTQISKLQTEKWESYLVEVFRPAKPLSKSQGGETSELISRITPNLQGGTKWFNSPTLVLGELRGKVVLIDFWTYSCINCLRTLPYIKAWHEKYKDMGLVIIGVHTPEFAFEKDPLNVAKAIEDLKITYPVVMDNDYQIWNTFENNYWPAHYFIDRKGVIRAYHHGEGKYEASEKVIQDLLKEDGSEEMDSKLVQVEAKGVAAPAQFKDIKTPETYVGFRRAENRRLQPYLKQNQEETYVPVSPIYSNEWTMAGTWLIEEDSALLTKPGGRIHFKYHARDLHLVLGPKEPGAKIRFKVTIDGKPPGKDRGLDVDANGFGTVTENRLYQLIRQSPEKEVKERTFEIEFLDSGVQAFAFTFG</sequence>
<dbReference type="RefSeq" id="WP_243538600.1">
    <property type="nucleotide sequence ID" value="NZ_CP093442.1"/>
</dbReference>
<dbReference type="InterPro" id="IPR013766">
    <property type="entry name" value="Thioredoxin_domain"/>
</dbReference>
<dbReference type="CDD" id="cd03012">
    <property type="entry name" value="TlpA_like_DipZ_like"/>
    <property type="match status" value="1"/>
</dbReference>
<dbReference type="InterPro" id="IPR003834">
    <property type="entry name" value="Cyt_c_assmbl_TM_dom"/>
</dbReference>
<evidence type="ECO:0000256" key="5">
    <source>
        <dbReference type="ARBA" id="ARBA00022989"/>
    </source>
</evidence>
<evidence type="ECO:0000256" key="4">
    <source>
        <dbReference type="ARBA" id="ARBA00022748"/>
    </source>
</evidence>
<evidence type="ECO:0000259" key="8">
    <source>
        <dbReference type="PROSITE" id="PS51352"/>
    </source>
</evidence>
<dbReference type="InterPro" id="IPR041017">
    <property type="entry name" value="Thioredoxin_10"/>
</dbReference>
<keyword evidence="5 7" id="KW-1133">Transmembrane helix</keyword>
<accession>A0ABY4CE82</accession>
<keyword evidence="4" id="KW-0201">Cytochrome c-type biogenesis</keyword>
<evidence type="ECO:0000313" key="10">
    <source>
        <dbReference type="Proteomes" id="UP000830116"/>
    </source>
</evidence>
<dbReference type="Gene3D" id="3.40.30.10">
    <property type="entry name" value="Glutaredoxin"/>
    <property type="match status" value="1"/>
</dbReference>
<evidence type="ECO:0000256" key="3">
    <source>
        <dbReference type="ARBA" id="ARBA00022692"/>
    </source>
</evidence>
<feature type="transmembrane region" description="Helical" evidence="7">
    <location>
        <begin position="120"/>
        <end position="142"/>
    </location>
</feature>
<evidence type="ECO:0000256" key="1">
    <source>
        <dbReference type="ARBA" id="ARBA00004651"/>
    </source>
</evidence>
<feature type="transmembrane region" description="Helical" evidence="7">
    <location>
        <begin position="154"/>
        <end position="174"/>
    </location>
</feature>
<feature type="transmembrane region" description="Helical" evidence="7">
    <location>
        <begin position="70"/>
        <end position="92"/>
    </location>
</feature>
<evidence type="ECO:0000256" key="6">
    <source>
        <dbReference type="ARBA" id="ARBA00023136"/>
    </source>
</evidence>
<proteinExistence type="predicted"/>
<dbReference type="InterPro" id="IPR036249">
    <property type="entry name" value="Thioredoxin-like_sf"/>
</dbReference>
<dbReference type="Proteomes" id="UP000830116">
    <property type="component" value="Chromosome"/>
</dbReference>
<comment type="subcellular location">
    <subcellularLocation>
        <location evidence="1">Cell membrane</location>
        <topology evidence="1">Multi-pass membrane protein</topology>
    </subcellularLocation>
</comment>
<feature type="transmembrane region" description="Helical" evidence="7">
    <location>
        <begin position="6"/>
        <end position="28"/>
    </location>
</feature>
<feature type="domain" description="Thioredoxin" evidence="8">
    <location>
        <begin position="245"/>
        <end position="397"/>
    </location>
</feature>